<comment type="caution">
    <text evidence="2">The sequence shown here is derived from an EMBL/GenBank/DDBJ whole genome shotgun (WGS) entry which is preliminary data.</text>
</comment>
<keyword evidence="3" id="KW-1185">Reference proteome</keyword>
<feature type="region of interest" description="Disordered" evidence="1">
    <location>
        <begin position="458"/>
        <end position="501"/>
    </location>
</feature>
<dbReference type="EMBL" id="JACCFW010000001">
    <property type="protein sequence ID" value="NYJ74926.1"/>
    <property type="molecule type" value="Genomic_DNA"/>
</dbReference>
<evidence type="ECO:0000256" key="1">
    <source>
        <dbReference type="SAM" id="MobiDB-lite"/>
    </source>
</evidence>
<dbReference type="Proteomes" id="UP000571817">
    <property type="component" value="Unassembled WGS sequence"/>
</dbReference>
<protein>
    <recommendedName>
        <fullName evidence="4">DUF4331 domain-containing protein</fullName>
    </recommendedName>
</protein>
<proteinExistence type="predicted"/>
<dbReference type="RefSeq" id="WP_179481199.1">
    <property type="nucleotide sequence ID" value="NZ_JACCFW010000001.1"/>
</dbReference>
<evidence type="ECO:0000313" key="2">
    <source>
        <dbReference type="EMBL" id="NYJ74926.1"/>
    </source>
</evidence>
<evidence type="ECO:0000313" key="3">
    <source>
        <dbReference type="Proteomes" id="UP000571817"/>
    </source>
</evidence>
<dbReference type="AlphaFoldDB" id="A0A853DBI7"/>
<feature type="compositionally biased region" description="Gly residues" evidence="1">
    <location>
        <begin position="490"/>
        <end position="501"/>
    </location>
</feature>
<name>A0A853DBI7_9MICO</name>
<sequence>MSSHKEAPSISNDAAADNTDVYVFVSPDNPDTVTMIANFVPFEDPAGGPNFDEFGDDVLYEIHIDNNGDGLAEIVYQFTFNTEYTIPNTFLYNVGPIESLTSKNWNRRQYVSVNRRDVAAGKDLRLADKLPCPPCNIGPFSTPDYVKLANAAIHHLDGGRTLFAGQRAEGFYVDLGAIFDLGDLRPFQNLHVGSQMPAAGGISGTNAKNVHSITLQVPKTDLSAGGHAPTDPTNPRSTIGVWATASRQQTRMYDTQRPGTTINTGPWVQVSRQANPLFNEVLIPITKKDLFNSQQPGNDKQFAQYVTSPELGKLLPNLYPGEFPHLAALNASGKPRADLAAILLTGIPAGIVPGFQNNTGTVMADQLRLNMAIPPTTKSPSNLGLIGMDPAGFPNGRRVFDDVTTIELRAIAGVTYALVDKSFTPDKAAGAITQGLTSSNTDVHAKNTQHYLPGFPYLGTPHNGHDNPANNDPAPYPGTSAGPTVPIGGPSTGAGGTSGGRDTGLLVGGAVAAAGAAAAAVAHQHRSGNDITPETPA</sequence>
<reference evidence="2 3" key="1">
    <citation type="submission" date="2020-07" db="EMBL/GenBank/DDBJ databases">
        <title>Sequencing the genomes of 1000 actinobacteria strains.</title>
        <authorList>
            <person name="Klenk H.-P."/>
        </authorList>
    </citation>
    <scope>NUCLEOTIDE SEQUENCE [LARGE SCALE GENOMIC DNA]</scope>
    <source>
        <strain evidence="2 3">DSM 29531</strain>
    </source>
</reference>
<gene>
    <name evidence="2" type="ORF">HNR15_001889</name>
</gene>
<dbReference type="InterPro" id="IPR025566">
    <property type="entry name" value="DUF4331"/>
</dbReference>
<organism evidence="2 3">
    <name type="scientific">Allobranchiibius huperziae</name>
    <dbReference type="NCBI Taxonomy" id="1874116"/>
    <lineage>
        <taxon>Bacteria</taxon>
        <taxon>Bacillati</taxon>
        <taxon>Actinomycetota</taxon>
        <taxon>Actinomycetes</taxon>
        <taxon>Micrococcales</taxon>
        <taxon>Dermacoccaceae</taxon>
        <taxon>Allobranchiibius</taxon>
    </lineage>
</organism>
<evidence type="ECO:0008006" key="4">
    <source>
        <dbReference type="Google" id="ProtNLM"/>
    </source>
</evidence>
<accession>A0A853DBI7</accession>
<dbReference type="Pfam" id="PF14224">
    <property type="entry name" value="DUF4331"/>
    <property type="match status" value="1"/>
</dbReference>